<evidence type="ECO:0000313" key="2">
    <source>
        <dbReference type="EMBL" id="OKP12735.1"/>
    </source>
</evidence>
<feature type="compositionally biased region" description="Polar residues" evidence="1">
    <location>
        <begin position="451"/>
        <end position="464"/>
    </location>
</feature>
<feature type="compositionally biased region" description="Low complexity" evidence="1">
    <location>
        <begin position="561"/>
        <end position="574"/>
    </location>
</feature>
<sequence>MGTDPALPQAQSCDTSEAPADDNSFRFTPIKAIRAIPRLWERKPATPFKAGLKRKLWKRFQGSFSNMQSLESSTAKDHDALQTAINTSKDSSYVRGVKRLCVGPGESADKIDVELSQPGRPFLETKWESEVSRKRRKLPDAPFDVYDERLGGTLDCTNDKRSDAKDIDYDLDADGDLAMATASPILFKSLRSPPKTTIFQDTMPTEEPNLTASKVEPTEQFEMGSTNQLQRAMLDGAAPEGKGDVAATPTKTVRNLTQAQEGTLVRSALRSSLDGEDAMLLNDFLSKAMAKRAAKAALVNSQESDSPDQSSSPDESPDSECATPRSRRALEDRDANANSPSPVKAQISPSKGDFIPGDESHEEAVSKDTQDEEETAPESPANRRSARVKAPPANARPVRNTISLRRAKGNEFVFMQRTEAQELALATRRNTRNNRGSSMMPRYALQAMAQEDSTATDSDIQGQSRADRKTSGSRKATSKSRKNVTWNEERMVEYEGDISDPPSSETDADANLERDESSKANADGSSSRARSAAKRSEKKSSSSIRSSRSQAPENAEAESGPTAPAPAATPVSKTSKSRRVRRLGDSAMTSGTPVKTGSGRVSKPPTTSATSVAPAAAAAAGPSTPTKPRRKLVPKSPSSSLLSVPAAKASSSTGGEQHFVSGIPTRSTAGSEGTKRKSMVEANAGCTPMPRRVRARS</sequence>
<proteinExistence type="predicted"/>
<accession>A0A1Q5UJR7</accession>
<reference evidence="2 3" key="1">
    <citation type="submission" date="2016-10" db="EMBL/GenBank/DDBJ databases">
        <title>Genome sequence of the ascomycete fungus Penicillium subrubescens.</title>
        <authorList>
            <person name="De Vries R.P."/>
            <person name="Peng M."/>
            <person name="Dilokpimol A."/>
            <person name="Hilden K."/>
            <person name="Makela M.R."/>
            <person name="Grigoriev I."/>
            <person name="Riley R."/>
            <person name="Granchi Z."/>
        </authorList>
    </citation>
    <scope>NUCLEOTIDE SEQUENCE [LARGE SCALE GENOMIC DNA]</scope>
    <source>
        <strain evidence="2 3">CBS 132785</strain>
    </source>
</reference>
<name>A0A1Q5UJR7_9EURO</name>
<dbReference type="AlphaFoldDB" id="A0A1Q5UJR7"/>
<evidence type="ECO:0000313" key="3">
    <source>
        <dbReference type="Proteomes" id="UP000186955"/>
    </source>
</evidence>
<protein>
    <submittedName>
        <fullName evidence="2">Uncharacterized protein</fullName>
    </submittedName>
</protein>
<comment type="caution">
    <text evidence="2">The sequence shown here is derived from an EMBL/GenBank/DDBJ whole genome shotgun (WGS) entry which is preliminary data.</text>
</comment>
<feature type="compositionally biased region" description="Polar residues" evidence="1">
    <location>
        <begin position="249"/>
        <end position="259"/>
    </location>
</feature>
<feature type="compositionally biased region" description="Basic and acidic residues" evidence="1">
    <location>
        <begin position="358"/>
        <end position="369"/>
    </location>
</feature>
<feature type="region of interest" description="Disordered" evidence="1">
    <location>
        <begin position="238"/>
        <end position="259"/>
    </location>
</feature>
<feature type="compositionally biased region" description="Low complexity" evidence="1">
    <location>
        <begin position="604"/>
        <end position="626"/>
    </location>
</feature>
<keyword evidence="3" id="KW-1185">Reference proteome</keyword>
<feature type="region of interest" description="Disordered" evidence="1">
    <location>
        <begin position="296"/>
        <end position="401"/>
    </location>
</feature>
<dbReference type="OrthoDB" id="4207369at2759"/>
<feature type="compositionally biased region" description="Low complexity" evidence="1">
    <location>
        <begin position="634"/>
        <end position="652"/>
    </location>
</feature>
<evidence type="ECO:0000256" key="1">
    <source>
        <dbReference type="SAM" id="MobiDB-lite"/>
    </source>
</evidence>
<dbReference type="Proteomes" id="UP000186955">
    <property type="component" value="Unassembled WGS sequence"/>
</dbReference>
<feature type="region of interest" description="Disordered" evidence="1">
    <location>
        <begin position="447"/>
        <end position="697"/>
    </location>
</feature>
<gene>
    <name evidence="2" type="ORF">PENSUB_1467</name>
</gene>
<feature type="compositionally biased region" description="Low complexity" evidence="1">
    <location>
        <begin position="296"/>
        <end position="314"/>
    </location>
</feature>
<organism evidence="2 3">
    <name type="scientific">Penicillium subrubescens</name>
    <dbReference type="NCBI Taxonomy" id="1316194"/>
    <lineage>
        <taxon>Eukaryota</taxon>
        <taxon>Fungi</taxon>
        <taxon>Dikarya</taxon>
        <taxon>Ascomycota</taxon>
        <taxon>Pezizomycotina</taxon>
        <taxon>Eurotiomycetes</taxon>
        <taxon>Eurotiomycetidae</taxon>
        <taxon>Eurotiales</taxon>
        <taxon>Aspergillaceae</taxon>
        <taxon>Penicillium</taxon>
    </lineage>
</organism>
<dbReference type="EMBL" id="MNBE01000177">
    <property type="protein sequence ID" value="OKP12735.1"/>
    <property type="molecule type" value="Genomic_DNA"/>
</dbReference>
<dbReference type="STRING" id="1316194.A0A1Q5UJR7"/>
<feature type="region of interest" description="Disordered" evidence="1">
    <location>
        <begin position="1"/>
        <end position="24"/>
    </location>
</feature>